<evidence type="ECO:0000313" key="2">
    <source>
        <dbReference type="Proteomes" id="UP000182658"/>
    </source>
</evidence>
<dbReference type="Proteomes" id="UP000182658">
    <property type="component" value="Unassembled WGS sequence"/>
</dbReference>
<name>A0A1J7J695_9PEZI</name>
<proteinExistence type="predicted"/>
<dbReference type="EMBL" id="KV875102">
    <property type="protein sequence ID" value="OIW25320.1"/>
    <property type="molecule type" value="Genomic_DNA"/>
</dbReference>
<reference evidence="1 2" key="1">
    <citation type="submission" date="2016-10" db="EMBL/GenBank/DDBJ databases">
        <title>Draft genome sequence of Coniochaeta ligniaria NRRL30616, a lignocellulolytic fungus for bioabatement of inhibitors in plant biomass hydrolysates.</title>
        <authorList>
            <consortium name="DOE Joint Genome Institute"/>
            <person name="Jimenez D.J."/>
            <person name="Hector R.E."/>
            <person name="Riley R."/>
            <person name="Sun H."/>
            <person name="Grigoriev I.V."/>
            <person name="Van Elsas J.D."/>
            <person name="Nichols N.N."/>
        </authorList>
    </citation>
    <scope>NUCLEOTIDE SEQUENCE [LARGE SCALE GENOMIC DNA]</scope>
    <source>
        <strain evidence="1 2">NRRL 30616</strain>
    </source>
</reference>
<dbReference type="STRING" id="1408157.A0A1J7J695"/>
<dbReference type="InParanoid" id="A0A1J7J695"/>
<keyword evidence="2" id="KW-1185">Reference proteome</keyword>
<dbReference type="AlphaFoldDB" id="A0A1J7J695"/>
<gene>
    <name evidence="1" type="ORF">CONLIGDRAFT_691242</name>
</gene>
<accession>A0A1J7J695</accession>
<dbReference type="Pfam" id="PF13095">
    <property type="entry name" value="FTA2"/>
    <property type="match status" value="1"/>
</dbReference>
<protein>
    <submittedName>
        <fullName evidence="1">Uncharacterized protein</fullName>
    </submittedName>
</protein>
<dbReference type="OrthoDB" id="3432781at2759"/>
<sequence length="386" mass="45112">MEPNTIMYPMLPNSPADLVPLPTCEGPKLQPFDFGGEEQEIEFIDRLDWRDALEEDCFTMVFVVKIRGEIYALKVFRFLDENWLYQYVPEEVIPAAVQYDYFDFFNRECRAYGRLKEANREDLAAKCHGYILLTEKMEQRLLAFADLPANSGNEEYYIEFWGRGEGPEYLARKESANFLPVRAILKDLLPGSCGITIPEAPRIFRDIVELQRLGILLADVAERQWVAGQLIDFDRSITTPHVLLTPKMFGYDLTPYLRSKMQCSPEELVMALARRDFEEFDEMAERWSTSYEARREGREGEVTFRCLPDRRRLGRLRPNSVRLYTYVDPREYDWKTHQSGKGRAVKTTRACRGQRKRVPKALIRVPQQVPKLDRNGSPVIWQLVKR</sequence>
<organism evidence="1 2">
    <name type="scientific">Coniochaeta ligniaria NRRL 30616</name>
    <dbReference type="NCBI Taxonomy" id="1408157"/>
    <lineage>
        <taxon>Eukaryota</taxon>
        <taxon>Fungi</taxon>
        <taxon>Dikarya</taxon>
        <taxon>Ascomycota</taxon>
        <taxon>Pezizomycotina</taxon>
        <taxon>Sordariomycetes</taxon>
        <taxon>Sordariomycetidae</taxon>
        <taxon>Coniochaetales</taxon>
        <taxon>Coniochaetaceae</taxon>
        <taxon>Coniochaeta</taxon>
    </lineage>
</organism>
<evidence type="ECO:0000313" key="1">
    <source>
        <dbReference type="EMBL" id="OIW25320.1"/>
    </source>
</evidence>
<dbReference type="InterPro" id="IPR025213">
    <property type="entry name" value="Sim4_Fta2"/>
</dbReference>